<comment type="function">
    <text evidence="18">The UvrABC repair system catalyzes the recognition and processing of DNA lesions. UvrA is an ATPase and a DNA-binding protein. A damage recognition complex composed of 2 UvrA and 2 UvrB subunits scans DNA for abnormalities. When the presence of a lesion has been verified by UvrB, the UvrA molecules dissociate.</text>
</comment>
<dbReference type="InterPro" id="IPR003593">
    <property type="entry name" value="AAA+_ATPase"/>
</dbReference>
<dbReference type="SMART" id="SM00382">
    <property type="entry name" value="AAA"/>
    <property type="match status" value="1"/>
</dbReference>
<evidence type="ECO:0000256" key="8">
    <source>
        <dbReference type="ARBA" id="ARBA00022771"/>
    </source>
</evidence>
<dbReference type="HAMAP" id="MF_00205">
    <property type="entry name" value="UvrA"/>
    <property type="match status" value="1"/>
</dbReference>
<dbReference type="GO" id="GO:0008270">
    <property type="term" value="F:zinc ion binding"/>
    <property type="evidence" value="ECO:0007669"/>
    <property type="project" value="UniProtKB-UniRule"/>
</dbReference>
<dbReference type="NCBIfam" id="NF001503">
    <property type="entry name" value="PRK00349.1"/>
    <property type="match status" value="1"/>
</dbReference>
<dbReference type="GO" id="GO:0016887">
    <property type="term" value="F:ATP hydrolysis activity"/>
    <property type="evidence" value="ECO:0007669"/>
    <property type="project" value="InterPro"/>
</dbReference>
<dbReference type="InterPro" id="IPR041102">
    <property type="entry name" value="UvrA_inter"/>
</dbReference>
<evidence type="ECO:0000256" key="16">
    <source>
        <dbReference type="ARBA" id="ARBA00039316"/>
    </source>
</evidence>
<keyword evidence="8 18" id="KW-0863">Zinc-finger</keyword>
<keyword evidence="21" id="KW-1185">Reference proteome</keyword>
<keyword evidence="11 18" id="KW-0267">Excision nuclease</keyword>
<comment type="subunit">
    <text evidence="18">Forms a heterotetramer with UvrB during the search for lesions.</text>
</comment>
<dbReference type="GO" id="GO:0003677">
    <property type="term" value="F:DNA binding"/>
    <property type="evidence" value="ECO:0007669"/>
    <property type="project" value="UniProtKB-UniRule"/>
</dbReference>
<dbReference type="Gene3D" id="1.20.1580.10">
    <property type="entry name" value="ABC transporter ATPase like domain"/>
    <property type="match status" value="2"/>
</dbReference>
<dbReference type="PANTHER" id="PTHR43152:SF3">
    <property type="entry name" value="UVRABC SYSTEM PROTEIN A"/>
    <property type="match status" value="1"/>
</dbReference>
<keyword evidence="20" id="KW-0378">Hydrolase</keyword>
<dbReference type="FunFam" id="1.20.1580.10:FF:000001">
    <property type="entry name" value="UvrABC system protein A"/>
    <property type="match status" value="1"/>
</dbReference>
<keyword evidence="12 18" id="KW-0238">DNA-binding</keyword>
<dbReference type="RefSeq" id="WP_270073667.1">
    <property type="nucleotide sequence ID" value="NZ_JAJAQC010000035.1"/>
</dbReference>
<keyword evidence="9 18" id="KW-0862">Zinc</keyword>
<evidence type="ECO:0000256" key="1">
    <source>
        <dbReference type="ARBA" id="ARBA00004496"/>
    </source>
</evidence>
<dbReference type="GO" id="GO:0005737">
    <property type="term" value="C:cytoplasm"/>
    <property type="evidence" value="ECO:0007669"/>
    <property type="project" value="UniProtKB-SubCell"/>
</dbReference>
<dbReference type="InterPro" id="IPR027417">
    <property type="entry name" value="P-loop_NTPase"/>
</dbReference>
<comment type="caution">
    <text evidence="18">Lacks conserved residue(s) required for the propagation of feature annotation.</text>
</comment>
<keyword evidence="7 18" id="KW-0228">DNA excision</keyword>
<evidence type="ECO:0000256" key="17">
    <source>
        <dbReference type="ARBA" id="ARBA00042156"/>
    </source>
</evidence>
<evidence type="ECO:0000256" key="2">
    <source>
        <dbReference type="ARBA" id="ARBA00022490"/>
    </source>
</evidence>
<keyword evidence="2 18" id="KW-0963">Cytoplasm</keyword>
<dbReference type="PANTHER" id="PTHR43152">
    <property type="entry name" value="UVRABC SYSTEM PROTEIN A"/>
    <property type="match status" value="1"/>
</dbReference>
<evidence type="ECO:0000256" key="13">
    <source>
        <dbReference type="ARBA" id="ARBA00023204"/>
    </source>
</evidence>
<keyword evidence="10 18" id="KW-0067">ATP-binding</keyword>
<keyword evidence="3 18" id="KW-0479">Metal-binding</keyword>
<evidence type="ECO:0000256" key="11">
    <source>
        <dbReference type="ARBA" id="ARBA00022881"/>
    </source>
</evidence>
<dbReference type="Pfam" id="PF17760">
    <property type="entry name" value="UvrA_inter"/>
    <property type="match status" value="1"/>
</dbReference>
<evidence type="ECO:0000256" key="10">
    <source>
        <dbReference type="ARBA" id="ARBA00022840"/>
    </source>
</evidence>
<dbReference type="CDD" id="cd03270">
    <property type="entry name" value="ABC_UvrA_I"/>
    <property type="match status" value="1"/>
</dbReference>
<comment type="subcellular location">
    <subcellularLocation>
        <location evidence="1 18">Cytoplasm</location>
    </subcellularLocation>
</comment>
<evidence type="ECO:0000313" key="21">
    <source>
        <dbReference type="Proteomes" id="UP001140076"/>
    </source>
</evidence>
<comment type="similarity">
    <text evidence="15 18">Belongs to the ABC transporter superfamily. UvrA family.</text>
</comment>
<dbReference type="GO" id="GO:0009381">
    <property type="term" value="F:excinuclease ABC activity"/>
    <property type="evidence" value="ECO:0007669"/>
    <property type="project" value="UniProtKB-UniRule"/>
</dbReference>
<dbReference type="Proteomes" id="UP001140076">
    <property type="component" value="Unassembled WGS sequence"/>
</dbReference>
<keyword evidence="13 18" id="KW-0234">DNA repair</keyword>
<evidence type="ECO:0000256" key="3">
    <source>
        <dbReference type="ARBA" id="ARBA00022723"/>
    </source>
</evidence>
<dbReference type="NCBIfam" id="TIGR00630">
    <property type="entry name" value="uvra"/>
    <property type="match status" value="1"/>
</dbReference>
<evidence type="ECO:0000256" key="9">
    <source>
        <dbReference type="ARBA" id="ARBA00022833"/>
    </source>
</evidence>
<keyword evidence="4 18" id="KW-0677">Repeat</keyword>
<dbReference type="PROSITE" id="PS00211">
    <property type="entry name" value="ABC_TRANSPORTER_1"/>
    <property type="match status" value="2"/>
</dbReference>
<evidence type="ECO:0000256" key="12">
    <source>
        <dbReference type="ARBA" id="ARBA00023125"/>
    </source>
</evidence>
<dbReference type="InterPro" id="IPR003439">
    <property type="entry name" value="ABC_transporter-like_ATP-bd"/>
</dbReference>
<keyword evidence="6 18" id="KW-0227">DNA damage</keyword>
<accession>A0A9X3SIL7</accession>
<dbReference type="CDD" id="cd03271">
    <property type="entry name" value="ABC_UvrA_II"/>
    <property type="match status" value="1"/>
</dbReference>
<dbReference type="GO" id="GO:0009432">
    <property type="term" value="P:SOS response"/>
    <property type="evidence" value="ECO:0007669"/>
    <property type="project" value="UniProtKB-UniRule"/>
</dbReference>
<organism evidence="20 21">
    <name type="scientific">Streptomonospora mangrovi</name>
    <dbReference type="NCBI Taxonomy" id="2883123"/>
    <lineage>
        <taxon>Bacteria</taxon>
        <taxon>Bacillati</taxon>
        <taxon>Actinomycetota</taxon>
        <taxon>Actinomycetes</taxon>
        <taxon>Streptosporangiales</taxon>
        <taxon>Nocardiopsidaceae</taxon>
        <taxon>Streptomonospora</taxon>
    </lineage>
</organism>
<sequence>MAEELVIRGAREHNLKDVKLDLPRDAMIVFTGLSGSGKSSLAFDTIFAEGQRRYVESLSSYARQFLGQMDKPDVDFIEGLSPAVSIDQKSTSRNPRSTVGTITEVYDYLRLLWARIGVPHCPECGREIARQTPQQIVDRVLELPEGTRFQVLAPVVRGRKGEYAELFKDLQSKGFTRAMVDGALVRLDEAPALKKYEKHDISVVVDRLTVKESAKKRLTDSVETALQLAAGTIVLDFVDAPEDDPEREKVFSEHLYCPYDDLSFEELEPRSFSFNSPYGACPDCAGLGTRMEVDPELLVPDPAKTLNEGAIAVWSGGHALEYFGRLIEAVGDAVGFDMDTPWERLPKAARKALLEGHETQVHVRYRNRYGRTRSYYTNFEGVIPWVKRRHSESESDSGRERLEGFMRTVPCPGCRGRRLKPVVLAVTVGGASIADVSALPLSECAAFLRDLKLSEREQVIAAQVLKEINARLGFLLDVGLDYLSLERSAGSLSGGEAQRIRLATQIGSGLVGVLYVLDEPSIGLHQRDNFRLLETLQRLRDIGNTLIVVEHDEDTIRAADWVVDIGPGAGEHGGEVVVSGTVNDLLTSTTSMTGDYLTGRRRIEVPQVRRPRAKGRELLVKGARENNLKDIDVAFPLGVFTAVTGVSGSGKSTLVNEILYKALAKELNGARSVPGRHTRVNGLNQVDKVVHVDQSPIGRTPRSNPATYSGVFDHIRKLFAQTTEAKMRGYQPGRFSFNIKGGRCEACAGDGTIKIEMQFLPDVYVPCEVCHGARYNRETLDVHYKGKTIADVLDMPIEEALEFFEPITAIRRHMQTLNDVGLGYVRLGQPATTLSGGEAQRVKLAAELQRRSTGRTVYVLDEPTTGLHFEDIRKLLGVLNRLADSGNTVIVIEHNLDVIKTADYIIDMGPEGGSRGGTVVATGTPEEVARVEESYTGHFLSQIV</sequence>
<evidence type="ECO:0000256" key="4">
    <source>
        <dbReference type="ARBA" id="ARBA00022737"/>
    </source>
</evidence>
<feature type="zinc finger region" description="C4-type" evidence="18">
    <location>
        <begin position="744"/>
        <end position="770"/>
    </location>
</feature>
<protein>
    <recommendedName>
        <fullName evidence="16 18">UvrABC system protein A</fullName>
        <shortName evidence="18">UvrA protein</shortName>
    </recommendedName>
    <alternativeName>
        <fullName evidence="17 18">Excinuclease ABC subunit A</fullName>
    </alternativeName>
</protein>
<dbReference type="InterPro" id="IPR004602">
    <property type="entry name" value="UvrA"/>
</dbReference>
<evidence type="ECO:0000256" key="7">
    <source>
        <dbReference type="ARBA" id="ARBA00022769"/>
    </source>
</evidence>
<dbReference type="GO" id="GO:0005524">
    <property type="term" value="F:ATP binding"/>
    <property type="evidence" value="ECO:0007669"/>
    <property type="project" value="UniProtKB-UniRule"/>
</dbReference>
<reference evidence="20" key="1">
    <citation type="submission" date="2021-10" db="EMBL/GenBank/DDBJ databases">
        <title>Streptomonospora sp. nov., isolated from mangrove soil.</title>
        <authorList>
            <person name="Chen X."/>
            <person name="Ge X."/>
            <person name="Liu W."/>
        </authorList>
    </citation>
    <scope>NUCLEOTIDE SEQUENCE</scope>
    <source>
        <strain evidence="20">S1-112</strain>
    </source>
</reference>
<evidence type="ECO:0000313" key="20">
    <source>
        <dbReference type="EMBL" id="MDA0566414.1"/>
    </source>
</evidence>
<dbReference type="InterPro" id="IPR013815">
    <property type="entry name" value="ATP_grasp_subdomain_1"/>
</dbReference>
<proteinExistence type="inferred from homology"/>
<dbReference type="Gene3D" id="1.10.8.280">
    <property type="entry name" value="ABC transporter ATPase domain-like"/>
    <property type="match status" value="1"/>
</dbReference>
<keyword evidence="5 18" id="KW-0547">Nucleotide-binding</keyword>
<dbReference type="EMBL" id="JAJAQC010000035">
    <property type="protein sequence ID" value="MDA0566414.1"/>
    <property type="molecule type" value="Genomic_DNA"/>
</dbReference>
<comment type="caution">
    <text evidence="20">The sequence shown here is derived from an EMBL/GenBank/DDBJ whole genome shotgun (WGS) entry which is preliminary data.</text>
</comment>
<dbReference type="SUPFAM" id="SSF52540">
    <property type="entry name" value="P-loop containing nucleoside triphosphate hydrolases"/>
    <property type="match status" value="2"/>
</dbReference>
<dbReference type="Pfam" id="PF17755">
    <property type="entry name" value="UvrA_DNA-bind"/>
    <property type="match status" value="1"/>
</dbReference>
<name>A0A9X3SIL7_9ACTN</name>
<keyword evidence="14 18" id="KW-0742">SOS response</keyword>
<evidence type="ECO:0000256" key="18">
    <source>
        <dbReference type="HAMAP-Rule" id="MF_00205"/>
    </source>
</evidence>
<dbReference type="Gene3D" id="3.30.1490.20">
    <property type="entry name" value="ATP-grasp fold, A domain"/>
    <property type="match status" value="1"/>
</dbReference>
<gene>
    <name evidence="18 20" type="primary">uvrA</name>
    <name evidence="20" type="ORF">LG943_19135</name>
</gene>
<dbReference type="GO" id="GO:0006289">
    <property type="term" value="P:nucleotide-excision repair"/>
    <property type="evidence" value="ECO:0007669"/>
    <property type="project" value="UniProtKB-UniRule"/>
</dbReference>
<feature type="domain" description="ABC transporter" evidence="19">
    <location>
        <begin position="613"/>
        <end position="941"/>
    </location>
</feature>
<dbReference type="PROSITE" id="PS50893">
    <property type="entry name" value="ABC_TRANSPORTER_2"/>
    <property type="match status" value="1"/>
</dbReference>
<dbReference type="InterPro" id="IPR041552">
    <property type="entry name" value="UvrA_DNA-bd"/>
</dbReference>
<dbReference type="GO" id="GO:0009380">
    <property type="term" value="C:excinuclease repair complex"/>
    <property type="evidence" value="ECO:0007669"/>
    <property type="project" value="InterPro"/>
</dbReference>
<feature type="binding site" evidence="18">
    <location>
        <begin position="645"/>
        <end position="652"/>
    </location>
    <ligand>
        <name>ATP</name>
        <dbReference type="ChEBI" id="CHEBI:30616"/>
    </ligand>
</feature>
<feature type="binding site" evidence="18">
    <location>
        <begin position="32"/>
        <end position="39"/>
    </location>
    <ligand>
        <name>ATP</name>
        <dbReference type="ChEBI" id="CHEBI:30616"/>
    </ligand>
</feature>
<evidence type="ECO:0000259" key="19">
    <source>
        <dbReference type="PROSITE" id="PS50893"/>
    </source>
</evidence>
<evidence type="ECO:0000256" key="5">
    <source>
        <dbReference type="ARBA" id="ARBA00022741"/>
    </source>
</evidence>
<dbReference type="Gene3D" id="3.40.50.300">
    <property type="entry name" value="P-loop containing nucleotide triphosphate hydrolases"/>
    <property type="match status" value="2"/>
</dbReference>
<evidence type="ECO:0000256" key="6">
    <source>
        <dbReference type="ARBA" id="ARBA00022763"/>
    </source>
</evidence>
<evidence type="ECO:0000256" key="14">
    <source>
        <dbReference type="ARBA" id="ARBA00023236"/>
    </source>
</evidence>
<dbReference type="FunFam" id="1.20.1580.10:FF:000002">
    <property type="entry name" value="UvrABC system protein A"/>
    <property type="match status" value="1"/>
</dbReference>
<dbReference type="InterPro" id="IPR017871">
    <property type="entry name" value="ABC_transporter-like_CS"/>
</dbReference>
<dbReference type="AlphaFoldDB" id="A0A9X3SIL7"/>
<evidence type="ECO:0000256" key="15">
    <source>
        <dbReference type="ARBA" id="ARBA00038000"/>
    </source>
</evidence>